<reference evidence="5" key="1">
    <citation type="submission" date="2015-12" db="EMBL/GenBank/DDBJ databases">
        <authorList>
            <person name="Shamseldin A."/>
            <person name="Moawad H."/>
            <person name="Abd El-Rahim W.M."/>
            <person name="Sadowsky M.J."/>
        </authorList>
    </citation>
    <scope>NUCLEOTIDE SEQUENCE [LARGE SCALE GENOMIC DNA]</scope>
    <source>
        <strain evidence="5">JAM AC0309</strain>
    </source>
</reference>
<gene>
    <name evidence="4" type="ORF">MalAC0309_2538</name>
</gene>
<dbReference type="KEGG" id="malk:MalAC0309_2538"/>
<dbReference type="Proteomes" id="UP000218965">
    <property type="component" value="Chromosome"/>
</dbReference>
<feature type="compositionally biased region" description="Basic and acidic residues" evidence="1">
    <location>
        <begin position="150"/>
        <end position="164"/>
    </location>
</feature>
<dbReference type="InterPro" id="IPR005183">
    <property type="entry name" value="DUF305_CopM-like"/>
</dbReference>
<dbReference type="InterPro" id="IPR012347">
    <property type="entry name" value="Ferritin-like"/>
</dbReference>
<feature type="region of interest" description="Disordered" evidence="1">
    <location>
        <begin position="1"/>
        <end position="24"/>
    </location>
</feature>
<dbReference type="Pfam" id="PF03713">
    <property type="entry name" value="DUF305"/>
    <property type="match status" value="1"/>
</dbReference>
<dbReference type="PANTHER" id="PTHR36933:SF1">
    <property type="entry name" value="SLL0788 PROTEIN"/>
    <property type="match status" value="1"/>
</dbReference>
<keyword evidence="2" id="KW-0812">Transmembrane</keyword>
<keyword evidence="2" id="KW-1133">Transmembrane helix</keyword>
<evidence type="ECO:0000256" key="2">
    <source>
        <dbReference type="SAM" id="Phobius"/>
    </source>
</evidence>
<sequence>MLERPRRARAGQLAMSEAGVSGATTANGGQSARLRLLLGGAVLVLVALVAGVLLGRVTAPTAGGPIPSNTSAEAGFSRDMQTHHTQAVEMALLVRDRSDSDDIRLLALDMATAQMQQIGQMAAWLQLWGLPAAPPEPSMTWMTRPALDGGSHESHDGTAEHSHVPGEPMPGLATPEQMQQLRDADGVDAERLFLELMIAHHQGGVEMAAAVIERSEHPVVLDLAGGMVRVQQSELDYMTELLEARR</sequence>
<name>A0A0U5BFM9_9MICO</name>
<reference evidence="4 5" key="2">
    <citation type="submission" date="2016-01" db="EMBL/GenBank/DDBJ databases">
        <title>Microcella alkaliphila JAM AC0309 whole genome shotgun sequence.</title>
        <authorList>
            <person name="Kurata A."/>
            <person name="Hirose Y."/>
            <person name="Kishimoto N."/>
            <person name="Kobayashi T."/>
        </authorList>
    </citation>
    <scope>NUCLEOTIDE SEQUENCE [LARGE SCALE GENOMIC DNA]</scope>
    <source>
        <strain evidence="4 5">JAM AC0309</strain>
    </source>
</reference>
<protein>
    <recommendedName>
        <fullName evidence="3">DUF305 domain-containing protein</fullName>
    </recommendedName>
</protein>
<feature type="domain" description="DUF305" evidence="3">
    <location>
        <begin position="73"/>
        <end position="242"/>
    </location>
</feature>
<evidence type="ECO:0000313" key="4">
    <source>
        <dbReference type="EMBL" id="BAU33377.1"/>
    </source>
</evidence>
<evidence type="ECO:0000259" key="3">
    <source>
        <dbReference type="Pfam" id="PF03713"/>
    </source>
</evidence>
<evidence type="ECO:0000313" key="5">
    <source>
        <dbReference type="Proteomes" id="UP000218965"/>
    </source>
</evidence>
<organism evidence="4 5">
    <name type="scientific">Microcella alkaliphila</name>
    <dbReference type="NCBI Taxonomy" id="279828"/>
    <lineage>
        <taxon>Bacteria</taxon>
        <taxon>Bacillati</taxon>
        <taxon>Actinomycetota</taxon>
        <taxon>Actinomycetes</taxon>
        <taxon>Micrococcales</taxon>
        <taxon>Microbacteriaceae</taxon>
        <taxon>Microcella</taxon>
    </lineage>
</organism>
<dbReference type="Gene3D" id="1.20.1260.10">
    <property type="match status" value="1"/>
</dbReference>
<dbReference type="AlphaFoldDB" id="A0A0U5BFM9"/>
<feature type="region of interest" description="Disordered" evidence="1">
    <location>
        <begin position="147"/>
        <end position="167"/>
    </location>
</feature>
<feature type="transmembrane region" description="Helical" evidence="2">
    <location>
        <begin position="36"/>
        <end position="55"/>
    </location>
</feature>
<evidence type="ECO:0000256" key="1">
    <source>
        <dbReference type="SAM" id="MobiDB-lite"/>
    </source>
</evidence>
<proteinExistence type="predicted"/>
<dbReference type="PANTHER" id="PTHR36933">
    <property type="entry name" value="SLL0788 PROTEIN"/>
    <property type="match status" value="1"/>
</dbReference>
<accession>A0A0U5BFM9</accession>
<dbReference type="EMBL" id="AP017315">
    <property type="protein sequence ID" value="BAU33377.1"/>
    <property type="molecule type" value="Genomic_DNA"/>
</dbReference>
<keyword evidence="2" id="KW-0472">Membrane</keyword>